<reference evidence="4" key="1">
    <citation type="journal article" date="2020" name="mSystems">
        <title>Genome- and Community-Level Interaction Insights into Carbon Utilization and Element Cycling Functions of Hydrothermarchaeota in Hydrothermal Sediment.</title>
        <authorList>
            <person name="Zhou Z."/>
            <person name="Liu Y."/>
            <person name="Xu W."/>
            <person name="Pan J."/>
            <person name="Luo Z.H."/>
            <person name="Li M."/>
        </authorList>
    </citation>
    <scope>NUCLEOTIDE SEQUENCE [LARGE SCALE GENOMIC DNA]</scope>
    <source>
        <strain evidence="4">SpSt-791</strain>
    </source>
</reference>
<proteinExistence type="predicted"/>
<organism evidence="4">
    <name type="scientific">candidate division WOR-3 bacterium</name>
    <dbReference type="NCBI Taxonomy" id="2052148"/>
    <lineage>
        <taxon>Bacteria</taxon>
        <taxon>Bacteria division WOR-3</taxon>
    </lineage>
</organism>
<dbReference type="SUPFAM" id="SSF52833">
    <property type="entry name" value="Thioredoxin-like"/>
    <property type="match status" value="1"/>
</dbReference>
<dbReference type="NCBIfam" id="TIGR00412">
    <property type="entry name" value="redox_disulf_2"/>
    <property type="match status" value="1"/>
</dbReference>
<dbReference type="InterPro" id="IPR036249">
    <property type="entry name" value="Thioredoxin-like_sf"/>
</dbReference>
<dbReference type="Pfam" id="PF13192">
    <property type="entry name" value="Thioredoxin_3"/>
    <property type="match status" value="1"/>
</dbReference>
<accession>A0A7V5Y054</accession>
<protein>
    <submittedName>
        <fullName evidence="4">Thioredoxin family protein</fullName>
    </submittedName>
</protein>
<sequence>MKKIIIAGPGCPKCITTEKIVKDACAELQIAWEIEHLYDVKEYAKLGVMFTPAVIIDGQPVIAGKVPTKEELIKILKEKIKSE</sequence>
<evidence type="ECO:0000259" key="3">
    <source>
        <dbReference type="Pfam" id="PF13192"/>
    </source>
</evidence>
<evidence type="ECO:0000313" key="4">
    <source>
        <dbReference type="EMBL" id="HHR48795.1"/>
    </source>
</evidence>
<evidence type="ECO:0000256" key="1">
    <source>
        <dbReference type="PIRSR" id="PIRSR037031-50"/>
    </source>
</evidence>
<keyword evidence="2" id="KW-1015">Disulfide bond</keyword>
<dbReference type="InterPro" id="IPR005243">
    <property type="entry name" value="THIRX-like_proc"/>
</dbReference>
<dbReference type="PANTHER" id="PTHR36450:SF1">
    <property type="entry name" value="THIOREDOXIN"/>
    <property type="match status" value="1"/>
</dbReference>
<dbReference type="InterPro" id="IPR012336">
    <property type="entry name" value="Thioredoxin-like_fold"/>
</dbReference>
<feature type="domain" description="Thioredoxin-like fold" evidence="3">
    <location>
        <begin position="3"/>
        <end position="77"/>
    </location>
</feature>
<dbReference type="Gene3D" id="3.40.30.10">
    <property type="entry name" value="Glutaredoxin"/>
    <property type="match status" value="1"/>
</dbReference>
<name>A0A7V5Y054_UNCW3</name>
<comment type="caution">
    <text evidence="4">The sequence shown here is derived from an EMBL/GenBank/DDBJ whole genome shotgun (WGS) entry which is preliminary data.</text>
</comment>
<dbReference type="AlphaFoldDB" id="A0A7V5Y054"/>
<feature type="active site" description="Nucleophile" evidence="1">
    <location>
        <position position="14"/>
    </location>
</feature>
<keyword evidence="2" id="KW-0676">Redox-active center</keyword>
<evidence type="ECO:0000256" key="2">
    <source>
        <dbReference type="PIRSR" id="PIRSR037031-51"/>
    </source>
</evidence>
<dbReference type="PIRSF" id="PIRSF037031">
    <property type="entry name" value="Redox_disulphide_2"/>
    <property type="match status" value="1"/>
</dbReference>
<feature type="disulfide bond" description="Redox-active" evidence="2">
    <location>
        <begin position="11"/>
        <end position="14"/>
    </location>
</feature>
<dbReference type="EMBL" id="DTHS01000024">
    <property type="protein sequence ID" value="HHR48795.1"/>
    <property type="molecule type" value="Genomic_DNA"/>
</dbReference>
<feature type="active site" description="Nucleophile" evidence="1">
    <location>
        <position position="11"/>
    </location>
</feature>
<gene>
    <name evidence="4" type="ORF">ENV79_04030</name>
</gene>
<dbReference type="PANTHER" id="PTHR36450">
    <property type="entry name" value="THIOREDOXIN"/>
    <property type="match status" value="1"/>
</dbReference>